<evidence type="ECO:0000256" key="3">
    <source>
        <dbReference type="ARBA" id="ARBA00022478"/>
    </source>
</evidence>
<sequence>MASPERERKRKRDANGNPRAVVATQSQQTVKIVAKPSGSHPPLLATVHGVQIPPTLKFDAFVKSTTSTKRDADGKKISDTRQDYRLHAQTARIEYDGTAEGEDGLSYYVGVYDERSGNVEVYKAPFLHVRRTVRRLKEREGEAPEKASAGNILASRQALSAAFGNRTSRKALLDEQINAITASTLGTTASDSVVSAISSAVDTATASLPSSESLRSGKGNSKYIPPTHDDEEGVTVNNIYRLDEMVEGKVLSGCAAAVRGWEEVVNKGGDPESTISPHYVASRIRAVIESGTSVTTRLKILRLIEHIIHLHRLFASSFASTVYRPKIYEKLSADDKSITAYLIDTFTDAKNNNPNDRQLSRTKQTKLYCYLLIFCLKVEEDGKMDLWDLVQDLQVDRKEVEMAAREIGARVQPFAENIVRMMGFSKDEAREHRIVKLAVPLVFPKAKMMMRKK</sequence>
<dbReference type="GO" id="GO:0005730">
    <property type="term" value="C:nucleolus"/>
    <property type="evidence" value="ECO:0007669"/>
    <property type="project" value="UniProtKB-SubCell"/>
</dbReference>
<accession>A0AAV9V3R2</accession>
<dbReference type="AlphaFoldDB" id="A0AAV9V3R2"/>
<feature type="region of interest" description="Disordered" evidence="6">
    <location>
        <begin position="207"/>
        <end position="230"/>
    </location>
</feature>
<keyword evidence="5" id="KW-0539">Nucleus</keyword>
<keyword evidence="8" id="KW-1185">Reference proteome</keyword>
<dbReference type="Proteomes" id="UP001375240">
    <property type="component" value="Unassembled WGS sequence"/>
</dbReference>
<evidence type="ECO:0000256" key="1">
    <source>
        <dbReference type="ARBA" id="ARBA00004604"/>
    </source>
</evidence>
<proteinExistence type="inferred from homology"/>
<keyword evidence="4" id="KW-0804">Transcription</keyword>
<dbReference type="InterPro" id="IPR009668">
    <property type="entry name" value="RNA_pol-assoc_fac_A49-like"/>
</dbReference>
<dbReference type="Pfam" id="PF06870">
    <property type="entry name" value="RNA_pol_I_A49"/>
    <property type="match status" value="1"/>
</dbReference>
<dbReference type="PANTHER" id="PTHR14440">
    <property type="entry name" value="DNA-DIRECTED RNA POLYMERASE I SUBUNIT RPA49"/>
    <property type="match status" value="1"/>
</dbReference>
<evidence type="ECO:0000256" key="2">
    <source>
        <dbReference type="ARBA" id="ARBA00009430"/>
    </source>
</evidence>
<comment type="subcellular location">
    <subcellularLocation>
        <location evidence="1">Nucleus</location>
        <location evidence="1">Nucleolus</location>
    </subcellularLocation>
</comment>
<name>A0AAV9V3R2_9PEZI</name>
<reference evidence="7 8" key="1">
    <citation type="submission" date="2019-10" db="EMBL/GenBank/DDBJ databases">
        <authorList>
            <person name="Palmer J.M."/>
        </authorList>
    </citation>
    <scope>NUCLEOTIDE SEQUENCE [LARGE SCALE GENOMIC DNA]</scope>
    <source>
        <strain evidence="7 8">TWF696</strain>
    </source>
</reference>
<evidence type="ECO:0000313" key="7">
    <source>
        <dbReference type="EMBL" id="KAK6353567.1"/>
    </source>
</evidence>
<organism evidence="7 8">
    <name type="scientific">Orbilia brochopaga</name>
    <dbReference type="NCBI Taxonomy" id="3140254"/>
    <lineage>
        <taxon>Eukaryota</taxon>
        <taxon>Fungi</taxon>
        <taxon>Dikarya</taxon>
        <taxon>Ascomycota</taxon>
        <taxon>Pezizomycotina</taxon>
        <taxon>Orbiliomycetes</taxon>
        <taxon>Orbiliales</taxon>
        <taxon>Orbiliaceae</taxon>
        <taxon>Orbilia</taxon>
    </lineage>
</organism>
<keyword evidence="3 7" id="KW-0240">DNA-directed RNA polymerase</keyword>
<comment type="similarity">
    <text evidence="2">Belongs to the eukaryotic RPA49/POLR1E RNA polymerase subunit family.</text>
</comment>
<evidence type="ECO:0000256" key="5">
    <source>
        <dbReference type="ARBA" id="ARBA00023242"/>
    </source>
</evidence>
<evidence type="ECO:0000256" key="4">
    <source>
        <dbReference type="ARBA" id="ARBA00023163"/>
    </source>
</evidence>
<dbReference type="GO" id="GO:0000428">
    <property type="term" value="C:DNA-directed RNA polymerase complex"/>
    <property type="evidence" value="ECO:0007669"/>
    <property type="project" value="UniProtKB-KW"/>
</dbReference>
<feature type="region of interest" description="Disordered" evidence="6">
    <location>
        <begin position="1"/>
        <end position="27"/>
    </location>
</feature>
<dbReference type="EMBL" id="JAVHNQ010000003">
    <property type="protein sequence ID" value="KAK6353567.1"/>
    <property type="molecule type" value="Genomic_DNA"/>
</dbReference>
<protein>
    <submittedName>
        <fullName evidence="7">DNA-directed RNA polymerase I subunit rpa49</fullName>
    </submittedName>
</protein>
<dbReference type="GO" id="GO:0003677">
    <property type="term" value="F:DNA binding"/>
    <property type="evidence" value="ECO:0007669"/>
    <property type="project" value="InterPro"/>
</dbReference>
<evidence type="ECO:0000313" key="8">
    <source>
        <dbReference type="Proteomes" id="UP001375240"/>
    </source>
</evidence>
<gene>
    <name evidence="7" type="primary">RPA49</name>
    <name evidence="7" type="ORF">TWF696_005529</name>
</gene>
<evidence type="ECO:0000256" key="6">
    <source>
        <dbReference type="SAM" id="MobiDB-lite"/>
    </source>
</evidence>
<dbReference type="GO" id="GO:0006351">
    <property type="term" value="P:DNA-templated transcription"/>
    <property type="evidence" value="ECO:0007669"/>
    <property type="project" value="InterPro"/>
</dbReference>
<comment type="caution">
    <text evidence="7">The sequence shown here is derived from an EMBL/GenBank/DDBJ whole genome shotgun (WGS) entry which is preliminary data.</text>
</comment>